<dbReference type="Pfam" id="PF06863">
    <property type="entry name" value="DUF1254"/>
    <property type="match status" value="1"/>
</dbReference>
<accession>A0AAD5UFN1</accession>
<evidence type="ECO:0000313" key="5">
    <source>
        <dbReference type="Proteomes" id="UP001210925"/>
    </source>
</evidence>
<gene>
    <name evidence="4" type="ORF">HK103_007204</name>
</gene>
<keyword evidence="1" id="KW-0732">Signal</keyword>
<feature type="domain" description="DUF1254" evidence="3">
    <location>
        <begin position="49"/>
        <end position="179"/>
    </location>
</feature>
<dbReference type="InterPro" id="IPR037049">
    <property type="entry name" value="DUF1214_C_sf"/>
</dbReference>
<proteinExistence type="predicted"/>
<evidence type="ECO:0000259" key="2">
    <source>
        <dbReference type="Pfam" id="PF06742"/>
    </source>
</evidence>
<feature type="chain" id="PRO_5041984244" description="DUF1254 domain-containing protein" evidence="1">
    <location>
        <begin position="17"/>
        <end position="458"/>
    </location>
</feature>
<reference evidence="4" key="1">
    <citation type="submission" date="2020-05" db="EMBL/GenBank/DDBJ databases">
        <title>Phylogenomic resolution of chytrid fungi.</title>
        <authorList>
            <person name="Stajich J.E."/>
            <person name="Amses K."/>
            <person name="Simmons R."/>
            <person name="Seto K."/>
            <person name="Myers J."/>
            <person name="Bonds A."/>
            <person name="Quandt C.A."/>
            <person name="Barry K."/>
            <person name="Liu P."/>
            <person name="Grigoriev I."/>
            <person name="Longcore J.E."/>
            <person name="James T.Y."/>
        </authorList>
    </citation>
    <scope>NUCLEOTIDE SEQUENCE</scope>
    <source>
        <strain evidence="4">PLAUS21</strain>
    </source>
</reference>
<dbReference type="PANTHER" id="PTHR36509">
    <property type="entry name" value="BLL3101 PROTEIN"/>
    <property type="match status" value="1"/>
</dbReference>
<feature type="domain" description="DUF1214" evidence="2">
    <location>
        <begin position="333"/>
        <end position="444"/>
    </location>
</feature>
<keyword evidence="5" id="KW-1185">Reference proteome</keyword>
<dbReference type="InterPro" id="IPR010621">
    <property type="entry name" value="DUF1214"/>
</dbReference>
<name>A0AAD5UFN1_9FUNG</name>
<feature type="signal peptide" evidence="1">
    <location>
        <begin position="1"/>
        <end position="16"/>
    </location>
</feature>
<comment type="caution">
    <text evidence="4">The sequence shown here is derived from an EMBL/GenBank/DDBJ whole genome shotgun (WGS) entry which is preliminary data.</text>
</comment>
<evidence type="ECO:0000313" key="4">
    <source>
        <dbReference type="EMBL" id="KAJ3254410.1"/>
    </source>
</evidence>
<evidence type="ECO:0000256" key="1">
    <source>
        <dbReference type="SAM" id="SignalP"/>
    </source>
</evidence>
<dbReference type="EMBL" id="JADGKB010000086">
    <property type="protein sequence ID" value="KAJ3254410.1"/>
    <property type="molecule type" value="Genomic_DNA"/>
</dbReference>
<dbReference type="PANTHER" id="PTHR36509:SF3">
    <property type="entry name" value="SIGNAL PEPTIDE PROTEIN"/>
    <property type="match status" value="1"/>
</dbReference>
<evidence type="ECO:0008006" key="6">
    <source>
        <dbReference type="Google" id="ProtNLM"/>
    </source>
</evidence>
<dbReference type="AlphaFoldDB" id="A0AAD5UFN1"/>
<dbReference type="InterPro" id="IPR010679">
    <property type="entry name" value="DUF1254"/>
</dbReference>
<organism evidence="4 5">
    <name type="scientific">Boothiomyces macroporosus</name>
    <dbReference type="NCBI Taxonomy" id="261099"/>
    <lineage>
        <taxon>Eukaryota</taxon>
        <taxon>Fungi</taxon>
        <taxon>Fungi incertae sedis</taxon>
        <taxon>Chytridiomycota</taxon>
        <taxon>Chytridiomycota incertae sedis</taxon>
        <taxon>Chytridiomycetes</taxon>
        <taxon>Rhizophydiales</taxon>
        <taxon>Terramycetaceae</taxon>
        <taxon>Boothiomyces</taxon>
    </lineage>
</organism>
<protein>
    <recommendedName>
        <fullName evidence="6">DUF1254 domain-containing protein</fullName>
    </recommendedName>
</protein>
<dbReference type="InterPro" id="IPR037050">
    <property type="entry name" value="DUF1254_sf"/>
</dbReference>
<dbReference type="Pfam" id="PF06742">
    <property type="entry name" value="DUF1214"/>
    <property type="match status" value="1"/>
</dbReference>
<dbReference type="SUPFAM" id="SSF160935">
    <property type="entry name" value="VPA0735-like"/>
    <property type="match status" value="1"/>
</dbReference>
<dbReference type="Gene3D" id="2.60.40.1610">
    <property type="entry name" value="Domain of unknown function DUF1254"/>
    <property type="match status" value="1"/>
</dbReference>
<dbReference type="Gene3D" id="2.60.120.600">
    <property type="entry name" value="Domain of unknown function DUF1214, C-terminal domain"/>
    <property type="match status" value="1"/>
</dbReference>
<evidence type="ECO:0000259" key="3">
    <source>
        <dbReference type="Pfam" id="PF06863"/>
    </source>
</evidence>
<sequence length="458" mass="50042">MKIHAIFTFSFAAVAAQQSVSDAFIYSLPAAEFVKTKLRLLIKVPKTYNSFAVNQPLLPNETFTAVVAPNVDTVYAAGLFDLRESPRLITVPPAKDSRYVVTDFIDPYGNSVFGFTTLENPNGGNYVLYGPATTDEEANEYAQVKNAKAIKFNTSDVLGLVRARHNSTDAQSAADFLSSYKAERLQFGIDEPRLLKLSTLLAQVALQGLSLQDILITPSKYSGSLQNSTIAWKWAFLGLKNVEPDSPASAQYVKTFESVIDEAKANSTFLTEIARQVPSIVKTIQAAALETGKQYGNGWSDTSDSIIGNFGENYLVRAAVAFSVYLALPPTMAIYYQTVKDATTGAPYSGSNEYQFTFKQLPPANGFWSITAYYGLGDPNYGFLIKNPIERFSIGDRTAGLIYNPDGSLTITVSAVQPANPSANWLPVGANRTFELFLRVYSPKPFISSFVPPAVEQK</sequence>
<dbReference type="Proteomes" id="UP001210925">
    <property type="component" value="Unassembled WGS sequence"/>
</dbReference>